<gene>
    <name evidence="1" type="ORF">SOP97_02670</name>
</gene>
<accession>A0ABU5P503</accession>
<reference evidence="1 2" key="1">
    <citation type="submission" date="2023-12" db="EMBL/GenBank/DDBJ databases">
        <title>Pseudomonas sp. T5W1.</title>
        <authorList>
            <person name="Maltman C."/>
        </authorList>
    </citation>
    <scope>NUCLEOTIDE SEQUENCE [LARGE SCALE GENOMIC DNA]</scope>
    <source>
        <strain evidence="1 2">T5W1</strain>
    </source>
</reference>
<protein>
    <submittedName>
        <fullName evidence="1">Glycosyltransferase family 2 protein</fullName>
        <ecNumber evidence="1">2.4.-.-</ecNumber>
    </submittedName>
</protein>
<keyword evidence="1" id="KW-0328">Glycosyltransferase</keyword>
<evidence type="ECO:0000313" key="2">
    <source>
        <dbReference type="Proteomes" id="UP001292571"/>
    </source>
</evidence>
<keyword evidence="1" id="KW-0808">Transferase</keyword>
<dbReference type="GO" id="GO:0016757">
    <property type="term" value="F:glycosyltransferase activity"/>
    <property type="evidence" value="ECO:0007669"/>
    <property type="project" value="UniProtKB-KW"/>
</dbReference>
<dbReference type="EMBL" id="JAYEET010000006">
    <property type="protein sequence ID" value="MEA1604721.1"/>
    <property type="molecule type" value="Genomic_DNA"/>
</dbReference>
<dbReference type="Proteomes" id="UP001292571">
    <property type="component" value="Unassembled WGS sequence"/>
</dbReference>
<dbReference type="PANTHER" id="PTHR43179:SF7">
    <property type="entry name" value="RHAMNOSYLTRANSFERASE WBBL"/>
    <property type="match status" value="1"/>
</dbReference>
<dbReference type="PANTHER" id="PTHR43179">
    <property type="entry name" value="RHAMNOSYLTRANSFERASE WBBL"/>
    <property type="match status" value="1"/>
</dbReference>
<name>A0ABU5P503_9PSED</name>
<dbReference type="EC" id="2.4.-.-" evidence="1"/>
<organism evidence="1 2">
    <name type="scientific">Pseudomonas spirodelae</name>
    <dbReference type="NCBI Taxonomy" id="3101751"/>
    <lineage>
        <taxon>Bacteria</taxon>
        <taxon>Pseudomonadati</taxon>
        <taxon>Pseudomonadota</taxon>
        <taxon>Gammaproteobacteria</taxon>
        <taxon>Pseudomonadales</taxon>
        <taxon>Pseudomonadaceae</taxon>
        <taxon>Pseudomonas</taxon>
    </lineage>
</organism>
<keyword evidence="2" id="KW-1185">Reference proteome</keyword>
<dbReference type="SUPFAM" id="SSF53448">
    <property type="entry name" value="Nucleotide-diphospho-sugar transferases"/>
    <property type="match status" value="1"/>
</dbReference>
<dbReference type="Gene3D" id="3.90.550.10">
    <property type="entry name" value="Spore Coat Polysaccharide Biosynthesis Protein SpsA, Chain A"/>
    <property type="match status" value="1"/>
</dbReference>
<dbReference type="Pfam" id="PF13641">
    <property type="entry name" value="Glyco_tranf_2_3"/>
    <property type="match status" value="1"/>
</dbReference>
<dbReference type="InterPro" id="IPR029044">
    <property type="entry name" value="Nucleotide-diphossugar_trans"/>
</dbReference>
<proteinExistence type="predicted"/>
<comment type="caution">
    <text evidence="1">The sequence shown here is derived from an EMBL/GenBank/DDBJ whole genome shotgun (WGS) entry which is preliminary data.</text>
</comment>
<dbReference type="CDD" id="cd04186">
    <property type="entry name" value="GT_2_like_c"/>
    <property type="match status" value="1"/>
</dbReference>
<evidence type="ECO:0000313" key="1">
    <source>
        <dbReference type="EMBL" id="MEA1604721.1"/>
    </source>
</evidence>
<sequence>MRLLVVIVNYRTPGLALDCLRSLEKIVHPGLDVSAVVIDNCSGDDSAEVLQQGLANMQLRVPATFMQSARNGGFAYGNNEVLRQYFLPLADVSADVVWLLNPDTYLKNESILPLLEFMQTNPLVGIIGSKVEDEDGTVRRSAFRKPSIFSEVDSALAFGPVSRLLQRFQVAPAPSPVAVPVDWVSGASLFIRADVVRRVGLMDENYFMYFEETDYCLAAQAQGFQVWYWPDFSVVHLVGQASGVTGSTRMLKRRPKYWFDSRAYFFRKNFGGLYLHMANLAWLLSYPLGRLWQCLRRKPCEDPPRLWWDFLRYNYL</sequence>